<dbReference type="FunFam" id="3.30.830.10:FF:000005">
    <property type="entry name" value="nardilysin isoform X1"/>
    <property type="match status" value="1"/>
</dbReference>
<dbReference type="Gene3D" id="3.30.830.10">
    <property type="entry name" value="Metalloenzyme, LuxS/M16 peptidase-like"/>
    <property type="match status" value="4"/>
</dbReference>
<organism evidence="14 15">
    <name type="scientific">Thalassiosira pseudonana</name>
    <name type="common">Marine diatom</name>
    <name type="synonym">Cyclotella nana</name>
    <dbReference type="NCBI Taxonomy" id="35128"/>
    <lineage>
        <taxon>Eukaryota</taxon>
        <taxon>Sar</taxon>
        <taxon>Stramenopiles</taxon>
        <taxon>Ochrophyta</taxon>
        <taxon>Bacillariophyta</taxon>
        <taxon>Coscinodiscophyceae</taxon>
        <taxon>Thalassiosirophycidae</taxon>
        <taxon>Thalassiosirales</taxon>
        <taxon>Thalassiosiraceae</taxon>
        <taxon>Thalassiosira</taxon>
    </lineage>
</organism>
<dbReference type="AlphaFoldDB" id="B8C782"/>
<dbReference type="PaxDb" id="35128-Thaps263431"/>
<feature type="region of interest" description="Disordered" evidence="9">
    <location>
        <begin position="245"/>
        <end position="265"/>
    </location>
</feature>
<evidence type="ECO:0000256" key="9">
    <source>
        <dbReference type="SAM" id="MobiDB-lite"/>
    </source>
</evidence>
<evidence type="ECO:0000256" key="5">
    <source>
        <dbReference type="ARBA" id="ARBA00022801"/>
    </source>
</evidence>
<dbReference type="SUPFAM" id="SSF63411">
    <property type="entry name" value="LuxS/MPP-like metallohydrolase"/>
    <property type="match status" value="4"/>
</dbReference>
<dbReference type="InterPro" id="IPR011249">
    <property type="entry name" value="Metalloenz_LuxS/M16"/>
</dbReference>
<feature type="domain" description="Coenzyme PQQ synthesis protein F-like C-terminal lobe" evidence="13">
    <location>
        <begin position="816"/>
        <end position="915"/>
    </location>
</feature>
<feature type="non-terminal residue" evidence="14">
    <location>
        <position position="971"/>
    </location>
</feature>
<dbReference type="GO" id="GO:0004222">
    <property type="term" value="F:metalloendopeptidase activity"/>
    <property type="evidence" value="ECO:0007669"/>
    <property type="project" value="InterPro"/>
</dbReference>
<evidence type="ECO:0000256" key="7">
    <source>
        <dbReference type="ARBA" id="ARBA00023049"/>
    </source>
</evidence>
<dbReference type="Pfam" id="PF22456">
    <property type="entry name" value="PqqF-like_C_4"/>
    <property type="match status" value="1"/>
</dbReference>
<keyword evidence="5" id="KW-0378">Hydrolase</keyword>
<protein>
    <submittedName>
        <fullName evidence="14">Probable metalloprotease</fullName>
    </submittedName>
</protein>
<feature type="domain" description="Peptidase M16 middle/third" evidence="12">
    <location>
        <begin position="413"/>
        <end position="680"/>
    </location>
</feature>
<dbReference type="InterPro" id="IPR032632">
    <property type="entry name" value="Peptidase_M16_M"/>
</dbReference>
<dbReference type="InterPro" id="IPR007863">
    <property type="entry name" value="Peptidase_M16_C"/>
</dbReference>
<feature type="domain" description="Peptidase M16 N-terminal" evidence="10">
    <location>
        <begin position="28"/>
        <end position="165"/>
    </location>
</feature>
<feature type="non-terminal residue" evidence="14">
    <location>
        <position position="1"/>
    </location>
</feature>
<evidence type="ECO:0000259" key="11">
    <source>
        <dbReference type="Pfam" id="PF05193"/>
    </source>
</evidence>
<dbReference type="RefSeq" id="XP_002291848.1">
    <property type="nucleotide sequence ID" value="XM_002291812.1"/>
</dbReference>
<evidence type="ECO:0000259" key="13">
    <source>
        <dbReference type="Pfam" id="PF22456"/>
    </source>
</evidence>
<dbReference type="OMA" id="RMECLMD"/>
<reference evidence="14 15" key="1">
    <citation type="journal article" date="2004" name="Science">
        <title>The genome of the diatom Thalassiosira pseudonana: ecology, evolution, and metabolism.</title>
        <authorList>
            <person name="Armbrust E.V."/>
            <person name="Berges J.A."/>
            <person name="Bowler C."/>
            <person name="Green B.R."/>
            <person name="Martinez D."/>
            <person name="Putnam N.H."/>
            <person name="Zhou S."/>
            <person name="Allen A.E."/>
            <person name="Apt K.E."/>
            <person name="Bechner M."/>
            <person name="Brzezinski M.A."/>
            <person name="Chaal B.K."/>
            <person name="Chiovitti A."/>
            <person name="Davis A.K."/>
            <person name="Demarest M.S."/>
            <person name="Detter J.C."/>
            <person name="Glavina T."/>
            <person name="Goodstein D."/>
            <person name="Hadi M.Z."/>
            <person name="Hellsten U."/>
            <person name="Hildebrand M."/>
            <person name="Jenkins B.D."/>
            <person name="Jurka J."/>
            <person name="Kapitonov V.V."/>
            <person name="Kroger N."/>
            <person name="Lau W.W."/>
            <person name="Lane T.W."/>
            <person name="Larimer F.W."/>
            <person name="Lippmeier J.C."/>
            <person name="Lucas S."/>
            <person name="Medina M."/>
            <person name="Montsant A."/>
            <person name="Obornik M."/>
            <person name="Parker M.S."/>
            <person name="Palenik B."/>
            <person name="Pazour G.J."/>
            <person name="Richardson P.M."/>
            <person name="Rynearson T.A."/>
            <person name="Saito M.A."/>
            <person name="Schwartz D.C."/>
            <person name="Thamatrakoln K."/>
            <person name="Valentin K."/>
            <person name="Vardi A."/>
            <person name="Wilkerson F.P."/>
            <person name="Rokhsar D.S."/>
        </authorList>
    </citation>
    <scope>NUCLEOTIDE SEQUENCE [LARGE SCALE GENOMIC DNA]</scope>
    <source>
        <strain evidence="14 15">CCMP1335</strain>
    </source>
</reference>
<dbReference type="HOGENOM" id="CLU_004639_1_1_1"/>
<dbReference type="GeneID" id="7452853"/>
<comment type="cofactor">
    <cofactor evidence="1">
        <name>Zn(2+)</name>
        <dbReference type="ChEBI" id="CHEBI:29105"/>
    </cofactor>
</comment>
<dbReference type="InterPro" id="IPR054734">
    <property type="entry name" value="PqqF-like_C_4"/>
</dbReference>
<keyword evidence="15" id="KW-1185">Reference proteome</keyword>
<feature type="domain" description="Peptidase M16 C-terminal" evidence="11">
    <location>
        <begin position="205"/>
        <end position="385"/>
    </location>
</feature>
<gene>
    <name evidence="14" type="ORF">THAPSDRAFT_263431</name>
</gene>
<dbReference type="KEGG" id="tps:THAPSDRAFT_263431"/>
<keyword evidence="7 14" id="KW-0482">Metalloprotease</keyword>
<evidence type="ECO:0000313" key="15">
    <source>
        <dbReference type="Proteomes" id="UP000001449"/>
    </source>
</evidence>
<evidence type="ECO:0000313" key="14">
    <source>
        <dbReference type="EMBL" id="EED90699.1"/>
    </source>
</evidence>
<proteinExistence type="inferred from homology"/>
<accession>B8C782</accession>
<evidence type="ECO:0000259" key="12">
    <source>
        <dbReference type="Pfam" id="PF16187"/>
    </source>
</evidence>
<keyword evidence="6" id="KW-0862">Zinc</keyword>
<evidence type="ECO:0000256" key="2">
    <source>
        <dbReference type="ARBA" id="ARBA00007261"/>
    </source>
</evidence>
<dbReference type="PANTHER" id="PTHR43690:SF18">
    <property type="entry name" value="INSULIN-DEGRADING ENZYME-RELATED"/>
    <property type="match status" value="1"/>
</dbReference>
<dbReference type="InterPro" id="IPR011765">
    <property type="entry name" value="Pept_M16_N"/>
</dbReference>
<keyword evidence="3" id="KW-0645">Protease</keyword>
<dbReference type="InterPro" id="IPR001431">
    <property type="entry name" value="Pept_M16_Zn_BS"/>
</dbReference>
<evidence type="ECO:0000259" key="10">
    <source>
        <dbReference type="Pfam" id="PF00675"/>
    </source>
</evidence>
<evidence type="ECO:0000256" key="6">
    <source>
        <dbReference type="ARBA" id="ARBA00022833"/>
    </source>
</evidence>
<dbReference type="PROSITE" id="PS00143">
    <property type="entry name" value="INSULINASE"/>
    <property type="match status" value="1"/>
</dbReference>
<dbReference type="Proteomes" id="UP000001449">
    <property type="component" value="Chromosome 8"/>
</dbReference>
<sequence length="971" mass="109861">NVTKSHMDKKLYRYVTLSNGLQCVLIYDDDGLRKAATALLVNVGSYHDPPHLQGLSHFLEHMLFLGTKDYPGDNEYDAFLSQHGGDDNAYTDMEHTLYHYCIPQDGGDGEKSVWKALKMFSSFFTVPLLGGEQAERELNAVESEFELNKCDDDCRLSQLMSETLSSSSSSSTQQSKPFHPFAKFPWGNMASLKEEPERDGVDVMKELREHYNTHYFAKNMRLVVMAGYELDELQKRVVQYFSDVPSDPRVSHPKSSNNASGTTNLDEYKLPFHPSSLAKIYRIIPVHHRHSLTLTWQIPSMCSHWRTKPHDYLAHLLGHEASGSILSALKQRGLAMGCSAGVGDDGLGDASTHALFRFQVTLSRLGVKQWEEVVEVVFAYIGMLRYVDENNNKVEGLAPWIYEELKSIAGLSYRFADEGDVTDIVEEIAENMAPWYSLPKEHVLEGDDLLFGDVVDNSTVKDLLFNYFKPEQTRFDLMSSLFGAGLHSTEARFGTKYWSESISPVILQQWSEVSMPQLPPSELQLDLPPKNPFIPSVFDLKPLPDDDAEHPLLNLHDKYSLKLWHLQDRKFKRPVVDLRLRIECDGMNDSALNQGCVDLFCRLCADALVETCYLASTSELGSSISPTESGFSLRIHGFDHKLLDLTKVVLDGDLPATINDGRFDACLESLLRRYRNAGMEVSGFCTSLRILCLRSTMKSAFVKLKAMEGIDVATFTKVMNTLLKKISIDALYHGNVDRSDADIAAKLIHDAMTRNCTHVGIPKKNLPTKLVTMVKLSVEHHQIISPSIDPKDPNTAVEVYFQVSKDNVLNRVLVDLIAHILEEPLYCQIRTKEQFGYQVSCGARWTFGVIGLSFQVVTACKSAEEASNRIDTFLQQFRSELASMDNTTYLEHLAGLAKNKLEMFDSLEDECSSHWSEIVERRYDWEAHRAEVLTLRCISREKLLHAYDEWFNPVCSTGQPNKRRKMVIHVI</sequence>
<evidence type="ECO:0000256" key="3">
    <source>
        <dbReference type="ARBA" id="ARBA00022670"/>
    </source>
</evidence>
<dbReference type="FunFam" id="3.30.830.10:FF:000012">
    <property type="entry name" value="Protease 3"/>
    <property type="match status" value="1"/>
</dbReference>
<evidence type="ECO:0000256" key="8">
    <source>
        <dbReference type="RuleBase" id="RU004447"/>
    </source>
</evidence>
<evidence type="ECO:0000256" key="1">
    <source>
        <dbReference type="ARBA" id="ARBA00001947"/>
    </source>
</evidence>
<keyword evidence="4" id="KW-0479">Metal-binding</keyword>
<dbReference type="Pfam" id="PF00675">
    <property type="entry name" value="Peptidase_M16"/>
    <property type="match status" value="1"/>
</dbReference>
<comment type="similarity">
    <text evidence="2 8">Belongs to the peptidase M16 family.</text>
</comment>
<dbReference type="PANTHER" id="PTHR43690">
    <property type="entry name" value="NARDILYSIN"/>
    <property type="match status" value="1"/>
</dbReference>
<evidence type="ECO:0000256" key="4">
    <source>
        <dbReference type="ARBA" id="ARBA00022723"/>
    </source>
</evidence>
<dbReference type="STRING" id="35128.B8C782"/>
<name>B8C782_THAPS</name>
<dbReference type="eggNOG" id="KOG0959">
    <property type="taxonomic scope" value="Eukaryota"/>
</dbReference>
<dbReference type="Pfam" id="PF05193">
    <property type="entry name" value="Peptidase_M16_C"/>
    <property type="match status" value="1"/>
</dbReference>
<dbReference type="EMBL" id="CM000644">
    <property type="protein sequence ID" value="EED90699.1"/>
    <property type="molecule type" value="Genomic_DNA"/>
</dbReference>
<dbReference type="GO" id="GO:0006508">
    <property type="term" value="P:proteolysis"/>
    <property type="evidence" value="ECO:0007669"/>
    <property type="project" value="UniProtKB-KW"/>
</dbReference>
<dbReference type="GO" id="GO:0005737">
    <property type="term" value="C:cytoplasm"/>
    <property type="evidence" value="ECO:0007669"/>
    <property type="project" value="UniProtKB-ARBA"/>
</dbReference>
<feature type="compositionally biased region" description="Polar residues" evidence="9">
    <location>
        <begin position="253"/>
        <end position="265"/>
    </location>
</feature>
<dbReference type="Pfam" id="PF16187">
    <property type="entry name" value="Peptidase_M16_M"/>
    <property type="match status" value="1"/>
</dbReference>
<reference evidence="14 15" key="2">
    <citation type="journal article" date="2008" name="Nature">
        <title>The Phaeodactylum genome reveals the evolutionary history of diatom genomes.</title>
        <authorList>
            <person name="Bowler C."/>
            <person name="Allen A.E."/>
            <person name="Badger J.H."/>
            <person name="Grimwood J."/>
            <person name="Jabbari K."/>
            <person name="Kuo A."/>
            <person name="Maheswari U."/>
            <person name="Martens C."/>
            <person name="Maumus F."/>
            <person name="Otillar R.P."/>
            <person name="Rayko E."/>
            <person name="Salamov A."/>
            <person name="Vandepoele K."/>
            <person name="Beszteri B."/>
            <person name="Gruber A."/>
            <person name="Heijde M."/>
            <person name="Katinka M."/>
            <person name="Mock T."/>
            <person name="Valentin K."/>
            <person name="Verret F."/>
            <person name="Berges J.A."/>
            <person name="Brownlee C."/>
            <person name="Cadoret J.P."/>
            <person name="Chiovitti A."/>
            <person name="Choi C.J."/>
            <person name="Coesel S."/>
            <person name="De Martino A."/>
            <person name="Detter J.C."/>
            <person name="Durkin C."/>
            <person name="Falciatore A."/>
            <person name="Fournet J."/>
            <person name="Haruta M."/>
            <person name="Huysman M.J."/>
            <person name="Jenkins B.D."/>
            <person name="Jiroutova K."/>
            <person name="Jorgensen R.E."/>
            <person name="Joubert Y."/>
            <person name="Kaplan A."/>
            <person name="Kroger N."/>
            <person name="Kroth P.G."/>
            <person name="La Roche J."/>
            <person name="Lindquist E."/>
            <person name="Lommer M."/>
            <person name="Martin-Jezequel V."/>
            <person name="Lopez P.J."/>
            <person name="Lucas S."/>
            <person name="Mangogna M."/>
            <person name="McGinnis K."/>
            <person name="Medlin L.K."/>
            <person name="Montsant A."/>
            <person name="Oudot-Le Secq M.P."/>
            <person name="Napoli C."/>
            <person name="Obornik M."/>
            <person name="Parker M.S."/>
            <person name="Petit J.L."/>
            <person name="Porcel B.M."/>
            <person name="Poulsen N."/>
            <person name="Robison M."/>
            <person name="Rychlewski L."/>
            <person name="Rynearson T.A."/>
            <person name="Schmutz J."/>
            <person name="Shapiro H."/>
            <person name="Siaut M."/>
            <person name="Stanley M."/>
            <person name="Sussman M.R."/>
            <person name="Taylor A.R."/>
            <person name="Vardi A."/>
            <person name="von Dassow P."/>
            <person name="Vyverman W."/>
            <person name="Willis A."/>
            <person name="Wyrwicz L.S."/>
            <person name="Rokhsar D.S."/>
            <person name="Weissenbach J."/>
            <person name="Armbrust E.V."/>
            <person name="Green B.R."/>
            <person name="Van de Peer Y."/>
            <person name="Grigoriev I.V."/>
        </authorList>
    </citation>
    <scope>NUCLEOTIDE SEQUENCE [LARGE SCALE GENOMIC DNA]</scope>
    <source>
        <strain evidence="14 15">CCMP1335</strain>
    </source>
</reference>
<dbReference type="InParanoid" id="B8C782"/>
<dbReference type="InterPro" id="IPR050626">
    <property type="entry name" value="Peptidase_M16"/>
</dbReference>
<dbReference type="GO" id="GO:0046872">
    <property type="term" value="F:metal ion binding"/>
    <property type="evidence" value="ECO:0007669"/>
    <property type="project" value="UniProtKB-KW"/>
</dbReference>